<dbReference type="RefSeq" id="WP_140929520.1">
    <property type="nucleotide sequence ID" value="NZ_VFSU01000034.1"/>
</dbReference>
<keyword evidence="9 15" id="KW-0067">ATP-binding</keyword>
<dbReference type="InterPro" id="IPR013815">
    <property type="entry name" value="ATP_grasp_subdomain_1"/>
</dbReference>
<dbReference type="InterPro" id="IPR020559">
    <property type="entry name" value="PRibGlycinamide_synth_CS"/>
</dbReference>
<dbReference type="UniPathway" id="UPA00074">
    <property type="reaction ID" value="UER00125"/>
</dbReference>
<dbReference type="SUPFAM" id="SSF51246">
    <property type="entry name" value="Rudiment single hybrid motif"/>
    <property type="match status" value="1"/>
</dbReference>
<comment type="cofactor">
    <cofactor evidence="1">
        <name>Mn(2+)</name>
        <dbReference type="ChEBI" id="CHEBI:29035"/>
    </cofactor>
</comment>
<reference evidence="17 18" key="1">
    <citation type="submission" date="2019-06" db="EMBL/GenBank/DDBJ databases">
        <authorList>
            <person name="Lee I."/>
            <person name="Jang G.I."/>
            <person name="Hwang C.Y."/>
        </authorList>
    </citation>
    <scope>NUCLEOTIDE SEQUENCE [LARGE SCALE GENOMIC DNA]</scope>
    <source>
        <strain evidence="17 18">PAMC 28131</strain>
    </source>
</reference>
<name>A0A501XDG9_9SPHN</name>
<evidence type="ECO:0000256" key="4">
    <source>
        <dbReference type="ARBA" id="ARBA00013255"/>
    </source>
</evidence>
<keyword evidence="7 15" id="KW-0547">Nucleotide-binding</keyword>
<comment type="caution">
    <text evidence="17">The sequence shown here is derived from an EMBL/GenBank/DDBJ whole genome shotgun (WGS) entry which is preliminary data.</text>
</comment>
<dbReference type="PANTHER" id="PTHR43472:SF1">
    <property type="entry name" value="PHOSPHORIBOSYLAMINE--GLYCINE LIGASE, CHLOROPLASTIC"/>
    <property type="match status" value="1"/>
</dbReference>
<keyword evidence="5 14" id="KW-0436">Ligase</keyword>
<dbReference type="Pfam" id="PF02843">
    <property type="entry name" value="GARS_C"/>
    <property type="match status" value="1"/>
</dbReference>
<evidence type="ECO:0000256" key="11">
    <source>
        <dbReference type="ARBA" id="ARBA00038345"/>
    </source>
</evidence>
<keyword evidence="8 14" id="KW-0658">Purine biosynthesis</keyword>
<dbReference type="PANTHER" id="PTHR43472">
    <property type="entry name" value="PHOSPHORIBOSYLAMINE--GLYCINE LIGASE"/>
    <property type="match status" value="1"/>
</dbReference>
<dbReference type="GO" id="GO:0004637">
    <property type="term" value="F:phosphoribosylamine-glycine ligase activity"/>
    <property type="evidence" value="ECO:0007669"/>
    <property type="project" value="UniProtKB-UniRule"/>
</dbReference>
<dbReference type="InterPro" id="IPR020560">
    <property type="entry name" value="PRibGlycinamide_synth_C-dom"/>
</dbReference>
<dbReference type="InterPro" id="IPR000115">
    <property type="entry name" value="PRibGlycinamide_synth"/>
</dbReference>
<dbReference type="EC" id="6.3.4.13" evidence="4 14"/>
<evidence type="ECO:0000259" key="16">
    <source>
        <dbReference type="PROSITE" id="PS50975"/>
    </source>
</evidence>
<evidence type="ECO:0000256" key="15">
    <source>
        <dbReference type="PROSITE-ProRule" id="PRU00409"/>
    </source>
</evidence>
<dbReference type="GO" id="GO:0005524">
    <property type="term" value="F:ATP binding"/>
    <property type="evidence" value="ECO:0007669"/>
    <property type="project" value="UniProtKB-UniRule"/>
</dbReference>
<comment type="pathway">
    <text evidence="3 14">Purine metabolism; IMP biosynthesis via de novo pathway; N(1)-(5-phospho-D-ribosyl)glycinamide from 5-phospho-alpha-D-ribose 1-diphosphate: step 2/2.</text>
</comment>
<dbReference type="GO" id="GO:0006189">
    <property type="term" value="P:'de novo' IMP biosynthetic process"/>
    <property type="evidence" value="ECO:0007669"/>
    <property type="project" value="UniProtKB-UniRule"/>
</dbReference>
<evidence type="ECO:0000256" key="3">
    <source>
        <dbReference type="ARBA" id="ARBA00005174"/>
    </source>
</evidence>
<dbReference type="InterPro" id="IPR020562">
    <property type="entry name" value="PRibGlycinamide_synth_N"/>
</dbReference>
<comment type="cofactor">
    <cofactor evidence="2">
        <name>Mg(2+)</name>
        <dbReference type="ChEBI" id="CHEBI:18420"/>
    </cofactor>
</comment>
<evidence type="ECO:0000256" key="6">
    <source>
        <dbReference type="ARBA" id="ARBA00022723"/>
    </source>
</evidence>
<dbReference type="GO" id="GO:0009113">
    <property type="term" value="P:purine nucleobase biosynthetic process"/>
    <property type="evidence" value="ECO:0007669"/>
    <property type="project" value="InterPro"/>
</dbReference>
<sequence>MSISTAFPILLLGSGGREHALALKLAASPLCARLFVAPGNPGMAGVATPLPALDILDPAAVTAFARAERIGLVVIGPEAPLAAGVADALRAAQIPVFGPSADAARLEASKAFTKQLCDDAQIPTARYRRFDALEPALAYAAAHPLPVVVKADGLAAGKGVTVAATHAEAESALRDLFVSPGAEVVIEQCLVGEEVSFFVLADGTTALPLLAAQDHKRVGDGDTGPNTGGMGAYAPARVFTAELQARTMAEIIEPTLATMAARGTPFTGVLFAGLMLTDSGPSLIEYNVRFGDPECQVLMALLDSDLADLLLAAANGELAGHTARWKPAAAAVIVVAAKGYPGTPAKGGPIGNLEAAEATGARVLHAGTALDAQGQLISSGGRVLGVTASGPTVAQAVATAYAAVEKISFADGFFRRDIGWREIARERADG</sequence>
<dbReference type="EMBL" id="VFSU01000034">
    <property type="protein sequence ID" value="TPE58668.1"/>
    <property type="molecule type" value="Genomic_DNA"/>
</dbReference>
<evidence type="ECO:0000313" key="18">
    <source>
        <dbReference type="Proteomes" id="UP000319897"/>
    </source>
</evidence>
<dbReference type="PROSITE" id="PS50975">
    <property type="entry name" value="ATP_GRASP"/>
    <property type="match status" value="1"/>
</dbReference>
<dbReference type="InterPro" id="IPR011054">
    <property type="entry name" value="Rudment_hybrid_motif"/>
</dbReference>
<dbReference type="AlphaFoldDB" id="A0A501XDG9"/>
<dbReference type="SMART" id="SM01210">
    <property type="entry name" value="GARS_C"/>
    <property type="match status" value="1"/>
</dbReference>
<evidence type="ECO:0000256" key="7">
    <source>
        <dbReference type="ARBA" id="ARBA00022741"/>
    </source>
</evidence>
<dbReference type="PROSITE" id="PS00184">
    <property type="entry name" value="GARS"/>
    <property type="match status" value="1"/>
</dbReference>
<dbReference type="FunFam" id="3.90.600.10:FF:000001">
    <property type="entry name" value="Trifunctional purine biosynthetic protein adenosine-3"/>
    <property type="match status" value="1"/>
</dbReference>
<evidence type="ECO:0000256" key="12">
    <source>
        <dbReference type="ARBA" id="ARBA00042242"/>
    </source>
</evidence>
<dbReference type="FunFam" id="3.30.470.20:FF:000018">
    <property type="entry name" value="Trifunctional purine biosynthetic protein adenosine-3"/>
    <property type="match status" value="1"/>
</dbReference>
<evidence type="ECO:0000256" key="2">
    <source>
        <dbReference type="ARBA" id="ARBA00001946"/>
    </source>
</evidence>
<comment type="catalytic activity">
    <reaction evidence="14">
        <text>5-phospho-beta-D-ribosylamine + glycine + ATP = N(1)-(5-phospho-beta-D-ribosyl)glycinamide + ADP + phosphate + H(+)</text>
        <dbReference type="Rhea" id="RHEA:17453"/>
        <dbReference type="ChEBI" id="CHEBI:15378"/>
        <dbReference type="ChEBI" id="CHEBI:30616"/>
        <dbReference type="ChEBI" id="CHEBI:43474"/>
        <dbReference type="ChEBI" id="CHEBI:57305"/>
        <dbReference type="ChEBI" id="CHEBI:58681"/>
        <dbReference type="ChEBI" id="CHEBI:143788"/>
        <dbReference type="ChEBI" id="CHEBI:456216"/>
        <dbReference type="EC" id="6.3.4.13"/>
    </reaction>
</comment>
<dbReference type="Proteomes" id="UP000319897">
    <property type="component" value="Unassembled WGS sequence"/>
</dbReference>
<protein>
    <recommendedName>
        <fullName evidence="4 14">Phosphoribosylamine--glycine ligase</fullName>
        <ecNumber evidence="4 14">6.3.4.13</ecNumber>
    </recommendedName>
    <alternativeName>
        <fullName evidence="14">GARS</fullName>
    </alternativeName>
    <alternativeName>
        <fullName evidence="12 14">Glycinamide ribonucleotide synthetase</fullName>
    </alternativeName>
    <alternativeName>
        <fullName evidence="13 14">Phosphoribosylglycinamide synthetase</fullName>
    </alternativeName>
</protein>
<evidence type="ECO:0000313" key="17">
    <source>
        <dbReference type="EMBL" id="TPE58668.1"/>
    </source>
</evidence>
<dbReference type="InterPro" id="IPR037123">
    <property type="entry name" value="PRibGlycinamide_synth_C_sf"/>
</dbReference>
<dbReference type="Gene3D" id="3.90.600.10">
    <property type="entry name" value="Phosphoribosylglycinamide synthetase, C-terminal domain"/>
    <property type="match status" value="1"/>
</dbReference>
<dbReference type="Pfam" id="PF01071">
    <property type="entry name" value="GARS_A"/>
    <property type="match status" value="1"/>
</dbReference>
<dbReference type="Gene3D" id="3.40.50.20">
    <property type="match status" value="1"/>
</dbReference>
<dbReference type="SMART" id="SM01209">
    <property type="entry name" value="GARS_A"/>
    <property type="match status" value="1"/>
</dbReference>
<keyword evidence="18" id="KW-1185">Reference proteome</keyword>
<dbReference type="SUPFAM" id="SSF52440">
    <property type="entry name" value="PreATP-grasp domain"/>
    <property type="match status" value="1"/>
</dbReference>
<dbReference type="InterPro" id="IPR016185">
    <property type="entry name" value="PreATP-grasp_dom_sf"/>
</dbReference>
<dbReference type="HAMAP" id="MF_00138">
    <property type="entry name" value="GARS"/>
    <property type="match status" value="1"/>
</dbReference>
<accession>A0A501XDG9</accession>
<dbReference type="Gene3D" id="3.30.470.20">
    <property type="entry name" value="ATP-grasp fold, B domain"/>
    <property type="match status" value="1"/>
</dbReference>
<evidence type="ECO:0000256" key="14">
    <source>
        <dbReference type="HAMAP-Rule" id="MF_00138"/>
    </source>
</evidence>
<organism evidence="17 18">
    <name type="scientific">Sandaracinobacter neustonicus</name>
    <dbReference type="NCBI Taxonomy" id="1715348"/>
    <lineage>
        <taxon>Bacteria</taxon>
        <taxon>Pseudomonadati</taxon>
        <taxon>Pseudomonadota</taxon>
        <taxon>Alphaproteobacteria</taxon>
        <taxon>Sphingomonadales</taxon>
        <taxon>Sphingosinicellaceae</taxon>
        <taxon>Sandaracinobacter</taxon>
    </lineage>
</organism>
<evidence type="ECO:0000256" key="5">
    <source>
        <dbReference type="ARBA" id="ARBA00022598"/>
    </source>
</evidence>
<dbReference type="NCBIfam" id="TIGR00877">
    <property type="entry name" value="purD"/>
    <property type="match status" value="1"/>
</dbReference>
<dbReference type="Gene3D" id="3.30.1490.20">
    <property type="entry name" value="ATP-grasp fold, A domain"/>
    <property type="match status" value="1"/>
</dbReference>
<dbReference type="InterPro" id="IPR011761">
    <property type="entry name" value="ATP-grasp"/>
</dbReference>
<feature type="domain" description="ATP-grasp" evidence="16">
    <location>
        <begin position="114"/>
        <end position="315"/>
    </location>
</feature>
<gene>
    <name evidence="14 17" type="primary">purD</name>
    <name evidence="17" type="ORF">FJQ54_16595</name>
</gene>
<keyword evidence="10" id="KW-0464">Manganese</keyword>
<evidence type="ECO:0000256" key="1">
    <source>
        <dbReference type="ARBA" id="ARBA00001936"/>
    </source>
</evidence>
<dbReference type="GO" id="GO:0046872">
    <property type="term" value="F:metal ion binding"/>
    <property type="evidence" value="ECO:0007669"/>
    <property type="project" value="UniProtKB-KW"/>
</dbReference>
<dbReference type="SUPFAM" id="SSF56059">
    <property type="entry name" value="Glutathione synthetase ATP-binding domain-like"/>
    <property type="match status" value="1"/>
</dbReference>
<evidence type="ECO:0000256" key="13">
    <source>
        <dbReference type="ARBA" id="ARBA00042864"/>
    </source>
</evidence>
<dbReference type="OrthoDB" id="9807240at2"/>
<keyword evidence="6" id="KW-0479">Metal-binding</keyword>
<evidence type="ECO:0000256" key="8">
    <source>
        <dbReference type="ARBA" id="ARBA00022755"/>
    </source>
</evidence>
<evidence type="ECO:0000256" key="10">
    <source>
        <dbReference type="ARBA" id="ARBA00023211"/>
    </source>
</evidence>
<evidence type="ECO:0000256" key="9">
    <source>
        <dbReference type="ARBA" id="ARBA00022840"/>
    </source>
</evidence>
<proteinExistence type="inferred from homology"/>
<comment type="similarity">
    <text evidence="11 14">Belongs to the GARS family.</text>
</comment>
<dbReference type="Pfam" id="PF02844">
    <property type="entry name" value="GARS_N"/>
    <property type="match status" value="1"/>
</dbReference>
<dbReference type="InterPro" id="IPR020561">
    <property type="entry name" value="PRibGlycinamid_synth_ATP-grasp"/>
</dbReference>